<evidence type="ECO:0000313" key="1">
    <source>
        <dbReference type="EMBL" id="KEQ52860.1"/>
    </source>
</evidence>
<sequence>MKRAPKIRQNLYIDREIGDALEALAKGRSGNKSRLVNDALSAWIRNRGISEADAALRMRLNELSKELAGARRDIDILLESLALFIRYQLMVTPPLADNDAAGRAEGRERFEVFIAQVGRQIATGKRTIAPTGVEGGAA</sequence>
<accession>A0A081RCD7</accession>
<proteinExistence type="predicted"/>
<reference evidence="1 2" key="1">
    <citation type="submission" date="2014-02" db="EMBL/GenBank/DDBJ databases">
        <title>Whole genome sequence of Sphingobium chlorophenolicum NBRC 16172.</title>
        <authorList>
            <person name="Gan H.M."/>
            <person name="Gan H.Y."/>
            <person name="Chew T.H."/>
            <person name="Savka M.A."/>
        </authorList>
    </citation>
    <scope>NUCLEOTIDE SEQUENCE [LARGE SCALE GENOMIC DNA]</scope>
    <source>
        <strain evidence="1 2">NBRC 16172</strain>
    </source>
</reference>
<protein>
    <recommendedName>
        <fullName evidence="3">CopG family transcriptional regulator</fullName>
    </recommendedName>
</protein>
<dbReference type="OrthoDB" id="9803941at2"/>
<organism evidence="1 2">
    <name type="scientific">Sphingobium chlorophenolicum</name>
    <dbReference type="NCBI Taxonomy" id="46429"/>
    <lineage>
        <taxon>Bacteria</taxon>
        <taxon>Pseudomonadati</taxon>
        <taxon>Pseudomonadota</taxon>
        <taxon>Alphaproteobacteria</taxon>
        <taxon>Sphingomonadales</taxon>
        <taxon>Sphingomonadaceae</taxon>
        <taxon>Sphingobium</taxon>
    </lineage>
</organism>
<comment type="caution">
    <text evidence="1">The sequence shown here is derived from an EMBL/GenBank/DDBJ whole genome shotgun (WGS) entry which is preliminary data.</text>
</comment>
<dbReference type="PATRIC" id="fig|46429.4.peg.2825"/>
<evidence type="ECO:0008006" key="3">
    <source>
        <dbReference type="Google" id="ProtNLM"/>
    </source>
</evidence>
<dbReference type="Proteomes" id="UP000028411">
    <property type="component" value="Unassembled WGS sequence"/>
</dbReference>
<dbReference type="AlphaFoldDB" id="A0A081RCD7"/>
<gene>
    <name evidence="1" type="ORF">BV95_02851</name>
</gene>
<name>A0A081RCD7_SPHCR</name>
<dbReference type="EMBL" id="JFHR01000033">
    <property type="protein sequence ID" value="KEQ52860.1"/>
    <property type="molecule type" value="Genomic_DNA"/>
</dbReference>
<evidence type="ECO:0000313" key="2">
    <source>
        <dbReference type="Proteomes" id="UP000028411"/>
    </source>
</evidence>
<dbReference type="RefSeq" id="WP_037453057.1">
    <property type="nucleotide sequence ID" value="NZ_JFHR01000033.1"/>
</dbReference>
<dbReference type="eggNOG" id="COG4962">
    <property type="taxonomic scope" value="Bacteria"/>
</dbReference>